<dbReference type="GO" id="GO:0005634">
    <property type="term" value="C:nucleus"/>
    <property type="evidence" value="ECO:0007669"/>
    <property type="project" value="UniProtKB-SubCell"/>
</dbReference>
<dbReference type="GO" id="GO:0000978">
    <property type="term" value="F:RNA polymerase II cis-regulatory region sequence-specific DNA binding"/>
    <property type="evidence" value="ECO:0007669"/>
    <property type="project" value="TreeGrafter"/>
</dbReference>
<evidence type="ECO:0000259" key="10">
    <source>
        <dbReference type="PROSITE" id="PS50888"/>
    </source>
</evidence>
<proteinExistence type="predicted"/>
<organism evidence="11 12">
    <name type="scientific">Dreissena polymorpha</name>
    <name type="common">Zebra mussel</name>
    <name type="synonym">Mytilus polymorpha</name>
    <dbReference type="NCBI Taxonomy" id="45954"/>
    <lineage>
        <taxon>Eukaryota</taxon>
        <taxon>Metazoa</taxon>
        <taxon>Spiralia</taxon>
        <taxon>Lophotrochozoa</taxon>
        <taxon>Mollusca</taxon>
        <taxon>Bivalvia</taxon>
        <taxon>Autobranchia</taxon>
        <taxon>Heteroconchia</taxon>
        <taxon>Euheterodonta</taxon>
        <taxon>Imparidentia</taxon>
        <taxon>Neoheterodontei</taxon>
        <taxon>Myida</taxon>
        <taxon>Dreissenoidea</taxon>
        <taxon>Dreissenidae</taxon>
        <taxon>Dreissena</taxon>
    </lineage>
</organism>
<dbReference type="Pfam" id="PF00010">
    <property type="entry name" value="HLH"/>
    <property type="match status" value="1"/>
</dbReference>
<reference evidence="11" key="1">
    <citation type="journal article" date="2019" name="bioRxiv">
        <title>The Genome of the Zebra Mussel, Dreissena polymorpha: A Resource for Invasive Species Research.</title>
        <authorList>
            <person name="McCartney M.A."/>
            <person name="Auch B."/>
            <person name="Kono T."/>
            <person name="Mallez S."/>
            <person name="Zhang Y."/>
            <person name="Obille A."/>
            <person name="Becker A."/>
            <person name="Abrahante J.E."/>
            <person name="Garbe J."/>
            <person name="Badalamenti J.P."/>
            <person name="Herman A."/>
            <person name="Mangelson H."/>
            <person name="Liachko I."/>
            <person name="Sullivan S."/>
            <person name="Sone E.D."/>
            <person name="Koren S."/>
            <person name="Silverstein K.A.T."/>
            <person name="Beckman K.B."/>
            <person name="Gohl D.M."/>
        </authorList>
    </citation>
    <scope>NUCLEOTIDE SEQUENCE</scope>
    <source>
        <strain evidence="11">Duluth1</strain>
        <tissue evidence="11">Whole animal</tissue>
    </source>
</reference>
<dbReference type="GO" id="GO:0000981">
    <property type="term" value="F:DNA-binding transcription factor activity, RNA polymerase II-specific"/>
    <property type="evidence" value="ECO:0007669"/>
    <property type="project" value="TreeGrafter"/>
</dbReference>
<dbReference type="GO" id="GO:0030154">
    <property type="term" value="P:cell differentiation"/>
    <property type="evidence" value="ECO:0007669"/>
    <property type="project" value="UniProtKB-KW"/>
</dbReference>
<evidence type="ECO:0000256" key="6">
    <source>
        <dbReference type="ARBA" id="ARBA00023125"/>
    </source>
</evidence>
<evidence type="ECO:0000256" key="9">
    <source>
        <dbReference type="SAM" id="MobiDB-lite"/>
    </source>
</evidence>
<dbReference type="Gene3D" id="4.10.280.10">
    <property type="entry name" value="Helix-loop-helix DNA-binding domain"/>
    <property type="match status" value="1"/>
</dbReference>
<keyword evidence="3" id="KW-0221">Differentiation</keyword>
<keyword evidence="2" id="KW-0217">Developmental protein</keyword>
<keyword evidence="12" id="KW-1185">Reference proteome</keyword>
<keyword evidence="4" id="KW-0744">Spermatogenesis</keyword>
<keyword evidence="7" id="KW-0804">Transcription</keyword>
<evidence type="ECO:0000256" key="5">
    <source>
        <dbReference type="ARBA" id="ARBA00023015"/>
    </source>
</evidence>
<reference evidence="11" key="2">
    <citation type="submission" date="2020-11" db="EMBL/GenBank/DDBJ databases">
        <authorList>
            <person name="McCartney M.A."/>
            <person name="Auch B."/>
            <person name="Kono T."/>
            <person name="Mallez S."/>
            <person name="Becker A."/>
            <person name="Gohl D.M."/>
            <person name="Silverstein K.A.T."/>
            <person name="Koren S."/>
            <person name="Bechman K.B."/>
            <person name="Herman A."/>
            <person name="Abrahante J.E."/>
            <person name="Garbe J."/>
        </authorList>
    </citation>
    <scope>NUCLEOTIDE SEQUENCE</scope>
    <source>
        <strain evidence="11">Duluth1</strain>
        <tissue evidence="11">Whole animal</tissue>
    </source>
</reference>
<dbReference type="InterPro" id="IPR036638">
    <property type="entry name" value="HLH_DNA-bd_sf"/>
</dbReference>
<evidence type="ECO:0000256" key="2">
    <source>
        <dbReference type="ARBA" id="ARBA00022473"/>
    </source>
</evidence>
<evidence type="ECO:0000256" key="1">
    <source>
        <dbReference type="ARBA" id="ARBA00004123"/>
    </source>
</evidence>
<feature type="domain" description="BHLH" evidence="10">
    <location>
        <begin position="356"/>
        <end position="406"/>
    </location>
</feature>
<dbReference type="AlphaFoldDB" id="A0A9D4MY46"/>
<dbReference type="InterPro" id="IPR011598">
    <property type="entry name" value="bHLH_dom"/>
</dbReference>
<keyword evidence="5" id="KW-0805">Transcription regulation</keyword>
<evidence type="ECO:0000256" key="8">
    <source>
        <dbReference type="ARBA" id="ARBA00023242"/>
    </source>
</evidence>
<dbReference type="CDD" id="cd19683">
    <property type="entry name" value="bHLH_SOHLH_like"/>
    <property type="match status" value="1"/>
</dbReference>
<keyword evidence="6" id="KW-0238">DNA-binding</keyword>
<protein>
    <recommendedName>
        <fullName evidence="10">BHLH domain-containing protein</fullName>
    </recommendedName>
</protein>
<dbReference type="GO" id="GO:0007283">
    <property type="term" value="P:spermatogenesis"/>
    <property type="evidence" value="ECO:0007669"/>
    <property type="project" value="UniProtKB-KW"/>
</dbReference>
<dbReference type="PROSITE" id="PS50888">
    <property type="entry name" value="BHLH"/>
    <property type="match status" value="1"/>
</dbReference>
<dbReference type="GO" id="GO:0046983">
    <property type="term" value="F:protein dimerization activity"/>
    <property type="evidence" value="ECO:0007669"/>
    <property type="project" value="InterPro"/>
</dbReference>
<dbReference type="InterPro" id="IPR039583">
    <property type="entry name" value="TCFL5/SOLH1/2"/>
</dbReference>
<dbReference type="PANTHER" id="PTHR15402:SF2">
    <property type="entry name" value="TRANSCRIPTION FACTOR LIKE 5"/>
    <property type="match status" value="1"/>
</dbReference>
<name>A0A9D4MY46_DREPO</name>
<dbReference type="SUPFAM" id="SSF47459">
    <property type="entry name" value="HLH, helix-loop-helix DNA-binding domain"/>
    <property type="match status" value="1"/>
</dbReference>
<dbReference type="OrthoDB" id="6155230at2759"/>
<dbReference type="Proteomes" id="UP000828390">
    <property type="component" value="Unassembled WGS sequence"/>
</dbReference>
<accession>A0A9D4MY46</accession>
<sequence length="425" mass="48408">MQVEQQLLQLEMTEEEHSFTTDKLYGHKTEVCSSPKRKMSENIGESVHGFEIKKAKISDSQNKQYSTCYKKETECNVEEQQHVNQDSNKDNTFTVDIVDNSDENTENIASDCYALEHSSNENCEKEPVIRSCGNNSCQNFEEELDDIDKKAAEDIVRKLCKNGKLMEFQEGDDFIKVIVYEDSQEEENTESADEGNQPVYVAEPAISVSSQALEADNKNRYRKPAAQSTPVTSKERNLSQKMILPNPTSSFQSSVASLPDPLPNGRCPQLYTTPHPRNGYMFYSSEALQSRLPYQSEFTPTSARMTTPVCKPVLLNSSGEEVSPNDPLAMPSQQEVHDRVRSLMTLPQFDIEDSGKIREQHNQKERRRRARIKEACNLLRQLVPGMSDKTDKATVFEFAARYVHFLKAHTGAQYDKDFLMKYSPY</sequence>
<evidence type="ECO:0000256" key="4">
    <source>
        <dbReference type="ARBA" id="ARBA00022871"/>
    </source>
</evidence>
<evidence type="ECO:0000256" key="3">
    <source>
        <dbReference type="ARBA" id="ARBA00022782"/>
    </source>
</evidence>
<evidence type="ECO:0000313" key="12">
    <source>
        <dbReference type="Proteomes" id="UP000828390"/>
    </source>
</evidence>
<comment type="caution">
    <text evidence="11">The sequence shown here is derived from an EMBL/GenBank/DDBJ whole genome shotgun (WGS) entry which is preliminary data.</text>
</comment>
<gene>
    <name evidence="11" type="ORF">DPMN_010073</name>
</gene>
<dbReference type="SMART" id="SM00353">
    <property type="entry name" value="HLH"/>
    <property type="match status" value="1"/>
</dbReference>
<evidence type="ECO:0000256" key="7">
    <source>
        <dbReference type="ARBA" id="ARBA00023163"/>
    </source>
</evidence>
<dbReference type="PANTHER" id="PTHR15402">
    <property type="entry name" value="TRANSCRIPTION FACTOR-LIKE 5 PROTEIN"/>
    <property type="match status" value="1"/>
</dbReference>
<feature type="region of interest" description="Disordered" evidence="9">
    <location>
        <begin position="213"/>
        <end position="237"/>
    </location>
</feature>
<evidence type="ECO:0000313" key="11">
    <source>
        <dbReference type="EMBL" id="KAH3886072.1"/>
    </source>
</evidence>
<keyword evidence="8" id="KW-0539">Nucleus</keyword>
<comment type="subcellular location">
    <subcellularLocation>
        <location evidence="1">Nucleus</location>
    </subcellularLocation>
</comment>
<dbReference type="EMBL" id="JAIWYP010000001">
    <property type="protein sequence ID" value="KAH3886072.1"/>
    <property type="molecule type" value="Genomic_DNA"/>
</dbReference>